<protein>
    <submittedName>
        <fullName evidence="2">Uncharacterized protein</fullName>
    </submittedName>
</protein>
<reference evidence="2" key="1">
    <citation type="submission" date="2023-11" db="EMBL/GenBank/DDBJ databases">
        <title>Genome assemblies of two species of porcelain crab, Petrolisthes cinctipes and Petrolisthes manimaculis (Anomura: Porcellanidae).</title>
        <authorList>
            <person name="Angst P."/>
        </authorList>
    </citation>
    <scope>NUCLEOTIDE SEQUENCE</scope>
    <source>
        <strain evidence="2">PB745_02</strain>
        <tissue evidence="2">Gill</tissue>
    </source>
</reference>
<organism evidence="2 3">
    <name type="scientific">Petrolisthes manimaculis</name>
    <dbReference type="NCBI Taxonomy" id="1843537"/>
    <lineage>
        <taxon>Eukaryota</taxon>
        <taxon>Metazoa</taxon>
        <taxon>Ecdysozoa</taxon>
        <taxon>Arthropoda</taxon>
        <taxon>Crustacea</taxon>
        <taxon>Multicrustacea</taxon>
        <taxon>Malacostraca</taxon>
        <taxon>Eumalacostraca</taxon>
        <taxon>Eucarida</taxon>
        <taxon>Decapoda</taxon>
        <taxon>Pleocyemata</taxon>
        <taxon>Anomura</taxon>
        <taxon>Galatheoidea</taxon>
        <taxon>Porcellanidae</taxon>
        <taxon>Petrolisthes</taxon>
    </lineage>
</organism>
<dbReference type="EMBL" id="JAWZYT010003994">
    <property type="protein sequence ID" value="KAK4295809.1"/>
    <property type="molecule type" value="Genomic_DNA"/>
</dbReference>
<comment type="caution">
    <text evidence="2">The sequence shown here is derived from an EMBL/GenBank/DDBJ whole genome shotgun (WGS) entry which is preliminary data.</text>
</comment>
<keyword evidence="3" id="KW-1185">Reference proteome</keyword>
<evidence type="ECO:0000313" key="3">
    <source>
        <dbReference type="Proteomes" id="UP001292094"/>
    </source>
</evidence>
<evidence type="ECO:0000313" key="2">
    <source>
        <dbReference type="EMBL" id="KAK4295809.1"/>
    </source>
</evidence>
<gene>
    <name evidence="2" type="ORF">Pmani_031660</name>
</gene>
<dbReference type="AlphaFoldDB" id="A0AAE1NT80"/>
<name>A0AAE1NT80_9EUCA</name>
<evidence type="ECO:0000256" key="1">
    <source>
        <dbReference type="SAM" id="MobiDB-lite"/>
    </source>
</evidence>
<sequence length="136" mass="15310">MVYQEQVIWLKALLKKFIIGQKILQGGGAGGSSGCREQFQKQTTKININKHAVRKSWQHAPPIPNTDFSTTTTLSRRLVKLSVMEDLWQPCYPDHAAQVLARRTVMQRQGRRAEGEEAGLAGKERVRGKGGKNRVR</sequence>
<accession>A0AAE1NT80</accession>
<proteinExistence type="predicted"/>
<dbReference type="Proteomes" id="UP001292094">
    <property type="component" value="Unassembled WGS sequence"/>
</dbReference>
<feature type="region of interest" description="Disordered" evidence="1">
    <location>
        <begin position="110"/>
        <end position="136"/>
    </location>
</feature>